<comment type="caution">
    <text evidence="1">The sequence shown here is derived from an EMBL/GenBank/DDBJ whole genome shotgun (WGS) entry which is preliminary data.</text>
</comment>
<sequence>MGDFHGAVRAALDDEEIRAIERRTLPGGDDHALSIAAAWDAHVGELKRARGDVDGESPWTAYDFVAALTVRDHLQAALRLLPVVLRERMAELTGPVDERYRACTVPDTARVVPVAAGFDVDDRGWWWFRRPGDGELGEALGGLRDEREK</sequence>
<protein>
    <submittedName>
        <fullName evidence="1">Uncharacterized protein</fullName>
    </submittedName>
</protein>
<evidence type="ECO:0000313" key="1">
    <source>
        <dbReference type="EMBL" id="MFF0544187.1"/>
    </source>
</evidence>
<evidence type="ECO:0000313" key="2">
    <source>
        <dbReference type="Proteomes" id="UP001601444"/>
    </source>
</evidence>
<dbReference type="RefSeq" id="WP_387700800.1">
    <property type="nucleotide sequence ID" value="NZ_JBIAMX010000008.1"/>
</dbReference>
<keyword evidence="2" id="KW-1185">Reference proteome</keyword>
<proteinExistence type="predicted"/>
<gene>
    <name evidence="1" type="ORF">ACFYTF_15260</name>
</gene>
<accession>A0ABW6PP93</accession>
<dbReference type="Proteomes" id="UP001601444">
    <property type="component" value="Unassembled WGS sequence"/>
</dbReference>
<name>A0ABW6PP93_9NOCA</name>
<dbReference type="EMBL" id="JBIAMX010000008">
    <property type="protein sequence ID" value="MFF0544187.1"/>
    <property type="molecule type" value="Genomic_DNA"/>
</dbReference>
<reference evidence="1 2" key="1">
    <citation type="submission" date="2024-10" db="EMBL/GenBank/DDBJ databases">
        <title>The Natural Products Discovery Center: Release of the First 8490 Sequenced Strains for Exploring Actinobacteria Biosynthetic Diversity.</title>
        <authorList>
            <person name="Kalkreuter E."/>
            <person name="Kautsar S.A."/>
            <person name="Yang D."/>
            <person name="Bader C.D."/>
            <person name="Teijaro C.N."/>
            <person name="Fluegel L."/>
            <person name="Davis C.M."/>
            <person name="Simpson J.R."/>
            <person name="Lauterbach L."/>
            <person name="Steele A.D."/>
            <person name="Gui C."/>
            <person name="Meng S."/>
            <person name="Li G."/>
            <person name="Viehrig K."/>
            <person name="Ye F."/>
            <person name="Su P."/>
            <person name="Kiefer A.F."/>
            <person name="Nichols A."/>
            <person name="Cepeda A.J."/>
            <person name="Yan W."/>
            <person name="Fan B."/>
            <person name="Jiang Y."/>
            <person name="Adhikari A."/>
            <person name="Zheng C.-J."/>
            <person name="Schuster L."/>
            <person name="Cowan T.M."/>
            <person name="Smanski M.J."/>
            <person name="Chevrette M.G."/>
            <person name="De Carvalho L.P.S."/>
            <person name="Shen B."/>
        </authorList>
    </citation>
    <scope>NUCLEOTIDE SEQUENCE [LARGE SCALE GENOMIC DNA]</scope>
    <source>
        <strain evidence="1 2">NPDC004045</strain>
    </source>
</reference>
<organism evidence="1 2">
    <name type="scientific">Nocardia thailandica</name>
    <dbReference type="NCBI Taxonomy" id="257275"/>
    <lineage>
        <taxon>Bacteria</taxon>
        <taxon>Bacillati</taxon>
        <taxon>Actinomycetota</taxon>
        <taxon>Actinomycetes</taxon>
        <taxon>Mycobacteriales</taxon>
        <taxon>Nocardiaceae</taxon>
        <taxon>Nocardia</taxon>
    </lineage>
</organism>